<feature type="transmembrane region" description="Helical" evidence="1">
    <location>
        <begin position="194"/>
        <end position="219"/>
    </location>
</feature>
<keyword evidence="1" id="KW-1003">Cell membrane</keyword>
<dbReference type="AlphaFoldDB" id="A0A3A1YWD7"/>
<accession>A0A3A1YWD7</accession>
<keyword evidence="1" id="KW-0812">Transmembrane</keyword>
<dbReference type="GO" id="GO:0043190">
    <property type="term" value="C:ATP-binding cassette (ABC) transporter complex"/>
    <property type="evidence" value="ECO:0007669"/>
    <property type="project" value="InterPro"/>
</dbReference>
<comment type="similarity">
    <text evidence="1">Belongs to the MlaE permease family.</text>
</comment>
<dbReference type="PANTHER" id="PTHR30188">
    <property type="entry name" value="ABC TRANSPORTER PERMEASE PROTEIN-RELATED"/>
    <property type="match status" value="1"/>
</dbReference>
<dbReference type="EMBL" id="NQYH01000002">
    <property type="protein sequence ID" value="RIY41855.1"/>
    <property type="molecule type" value="Genomic_DNA"/>
</dbReference>
<dbReference type="OrthoDB" id="9810518at2"/>
<comment type="subcellular location">
    <subcellularLocation>
        <location evidence="1">Cell inner membrane</location>
        <topology evidence="1">Multi-pass membrane protein</topology>
    </subcellularLocation>
</comment>
<dbReference type="Proteomes" id="UP000266206">
    <property type="component" value="Unassembled WGS sequence"/>
</dbReference>
<proteinExistence type="inferred from homology"/>
<feature type="transmembrane region" description="Helical" evidence="1">
    <location>
        <begin position="125"/>
        <end position="144"/>
    </location>
</feature>
<evidence type="ECO:0000313" key="2">
    <source>
        <dbReference type="EMBL" id="RIY41855.1"/>
    </source>
</evidence>
<reference evidence="2 3" key="1">
    <citation type="submission" date="2017-08" db="EMBL/GenBank/DDBJ databases">
        <title>Pusillimonas indicus sp. nov., a member of the family Alcaligenaceae isolated from surface seawater.</title>
        <authorList>
            <person name="Li J."/>
        </authorList>
    </citation>
    <scope>NUCLEOTIDE SEQUENCE [LARGE SCALE GENOMIC DNA]</scope>
    <source>
        <strain evidence="2 3">L52-1-41</strain>
    </source>
</reference>
<comment type="caution">
    <text evidence="2">The sequence shown here is derived from an EMBL/GenBank/DDBJ whole genome shotgun (WGS) entry which is preliminary data.</text>
</comment>
<dbReference type="Pfam" id="PF02405">
    <property type="entry name" value="MlaE"/>
    <property type="match status" value="1"/>
</dbReference>
<keyword evidence="1" id="KW-0997">Cell inner membrane</keyword>
<feature type="transmembrane region" description="Helical" evidence="1">
    <location>
        <begin position="165"/>
        <end position="188"/>
    </location>
</feature>
<keyword evidence="1" id="KW-0472">Membrane</keyword>
<sequence length="371" mass="40119">MFVQVAGSWTLEHYGTLAQIRNLQQENTGGWPVPVFTGPIEIDLNDIKALDTAGAQRLYELLGPALETSLESHTTLPAERIALIRTVVKAIKQAPAPERAMKPPSPLLEILGRMGQAVAEAGKQAWLLLGFIGLTLQALSYNAFRPRRWRLTSVIWHIEHTGFNAVPIIALLTFMVGAVVAFLGATILKGFGASIYTINLVAFSFLREFAVLLTAILMAGRTASAFTAQIGSMKSNEELDALRMTGLNPIELLVLPRILALLVALPLLTFVGMVSGIAGGMIVCALSMDISPSMFLTIMNRDIDLRHFLLGMAKAPFFAYLIAIIGCLEGLKVKGSAQSIGQHTTSAVVQSIFVVILVDALAAIFFMEMGW</sequence>
<evidence type="ECO:0000313" key="3">
    <source>
        <dbReference type="Proteomes" id="UP000266206"/>
    </source>
</evidence>
<dbReference type="PANTHER" id="PTHR30188:SF3">
    <property type="entry name" value="ABC TRANSPORTER PERMEASE"/>
    <property type="match status" value="1"/>
</dbReference>
<feature type="transmembrane region" description="Helical" evidence="1">
    <location>
        <begin position="348"/>
        <end position="367"/>
    </location>
</feature>
<dbReference type="InterPro" id="IPR003453">
    <property type="entry name" value="ABC_MlaE_roteobac"/>
</dbReference>
<evidence type="ECO:0000256" key="1">
    <source>
        <dbReference type="RuleBase" id="RU362044"/>
    </source>
</evidence>
<gene>
    <name evidence="2" type="ORF">CJP73_04455</name>
</gene>
<keyword evidence="1" id="KW-1133">Transmembrane helix</keyword>
<dbReference type="InterPro" id="IPR030802">
    <property type="entry name" value="Permease_MalE"/>
</dbReference>
<feature type="transmembrane region" description="Helical" evidence="1">
    <location>
        <begin position="258"/>
        <end position="288"/>
    </location>
</feature>
<name>A0A3A1YWD7_9BURK</name>
<dbReference type="GO" id="GO:0005548">
    <property type="term" value="F:phospholipid transporter activity"/>
    <property type="evidence" value="ECO:0007669"/>
    <property type="project" value="TreeGrafter"/>
</dbReference>
<dbReference type="NCBIfam" id="TIGR00056">
    <property type="entry name" value="MlaE family lipid ABC transporter permease subunit"/>
    <property type="match status" value="1"/>
</dbReference>
<organism evidence="2 3">
    <name type="scientific">Neopusillimonas maritima</name>
    <dbReference type="NCBI Taxonomy" id="2026239"/>
    <lineage>
        <taxon>Bacteria</taxon>
        <taxon>Pseudomonadati</taxon>
        <taxon>Pseudomonadota</taxon>
        <taxon>Betaproteobacteria</taxon>
        <taxon>Burkholderiales</taxon>
        <taxon>Alcaligenaceae</taxon>
        <taxon>Neopusillimonas</taxon>
    </lineage>
</organism>
<feature type="transmembrane region" description="Helical" evidence="1">
    <location>
        <begin position="308"/>
        <end position="328"/>
    </location>
</feature>
<protein>
    <submittedName>
        <fullName evidence="2">ABC transporter permease</fullName>
    </submittedName>
</protein>